<feature type="compositionally biased region" description="Basic and acidic residues" evidence="5">
    <location>
        <begin position="47"/>
        <end position="58"/>
    </location>
</feature>
<accession>A0A1H6FQ70</accession>
<dbReference type="PANTHER" id="PTHR40261:SF1">
    <property type="entry name" value="RIESKE DOMAIN-CONTAINING PROTEIN"/>
    <property type="match status" value="1"/>
</dbReference>
<dbReference type="Pfam" id="PF00355">
    <property type="entry name" value="Rieske"/>
    <property type="match status" value="1"/>
</dbReference>
<dbReference type="OrthoDB" id="250454at2157"/>
<dbReference type="SUPFAM" id="SSF50022">
    <property type="entry name" value="ISP domain"/>
    <property type="match status" value="1"/>
</dbReference>
<dbReference type="InterPro" id="IPR017941">
    <property type="entry name" value="Rieske_2Fe-2S"/>
</dbReference>
<keyword evidence="4" id="KW-0411">Iron-sulfur</keyword>
<proteinExistence type="predicted"/>
<dbReference type="RefSeq" id="WP_090504934.1">
    <property type="nucleotide sequence ID" value="NZ_FNWL01000001.1"/>
</dbReference>
<dbReference type="GO" id="GO:0046872">
    <property type="term" value="F:metal ion binding"/>
    <property type="evidence" value="ECO:0007669"/>
    <property type="project" value="UniProtKB-KW"/>
</dbReference>
<evidence type="ECO:0000256" key="5">
    <source>
        <dbReference type="SAM" id="MobiDB-lite"/>
    </source>
</evidence>
<dbReference type="GO" id="GO:0051537">
    <property type="term" value="F:2 iron, 2 sulfur cluster binding"/>
    <property type="evidence" value="ECO:0007669"/>
    <property type="project" value="UniProtKB-KW"/>
</dbReference>
<evidence type="ECO:0000256" key="4">
    <source>
        <dbReference type="ARBA" id="ARBA00023014"/>
    </source>
</evidence>
<gene>
    <name evidence="7" type="ORF">SAMN04487967_0610</name>
</gene>
<evidence type="ECO:0000313" key="8">
    <source>
        <dbReference type="Proteomes" id="UP000199112"/>
    </source>
</evidence>
<dbReference type="Proteomes" id="UP000199112">
    <property type="component" value="Unassembled WGS sequence"/>
</dbReference>
<organism evidence="7 8">
    <name type="scientific">Natronorubrum sediminis</name>
    <dbReference type="NCBI Taxonomy" id="640943"/>
    <lineage>
        <taxon>Archaea</taxon>
        <taxon>Methanobacteriati</taxon>
        <taxon>Methanobacteriota</taxon>
        <taxon>Stenosarchaea group</taxon>
        <taxon>Halobacteria</taxon>
        <taxon>Halobacteriales</taxon>
        <taxon>Natrialbaceae</taxon>
        <taxon>Natronorubrum</taxon>
    </lineage>
</organism>
<dbReference type="PANTHER" id="PTHR40261">
    <property type="match status" value="1"/>
</dbReference>
<reference evidence="8" key="1">
    <citation type="submission" date="2016-10" db="EMBL/GenBank/DDBJ databases">
        <authorList>
            <person name="Varghese N."/>
            <person name="Submissions S."/>
        </authorList>
    </citation>
    <scope>NUCLEOTIDE SEQUENCE [LARGE SCALE GENOMIC DNA]</scope>
    <source>
        <strain evidence="8">CGMCC 1.8981</strain>
    </source>
</reference>
<dbReference type="InterPro" id="IPR036922">
    <property type="entry name" value="Rieske_2Fe-2S_sf"/>
</dbReference>
<protein>
    <submittedName>
        <fullName evidence="7">Rieske [2Fe-2S] domain-containing protein</fullName>
    </submittedName>
</protein>
<keyword evidence="8" id="KW-1185">Reference proteome</keyword>
<feature type="region of interest" description="Disordered" evidence="5">
    <location>
        <begin position="22"/>
        <end position="68"/>
    </location>
</feature>
<evidence type="ECO:0000259" key="6">
    <source>
        <dbReference type="PROSITE" id="PS51296"/>
    </source>
</evidence>
<keyword evidence="3" id="KW-0408">Iron</keyword>
<feature type="domain" description="Rieske" evidence="6">
    <location>
        <begin position="68"/>
        <end position="141"/>
    </location>
</feature>
<evidence type="ECO:0000256" key="3">
    <source>
        <dbReference type="ARBA" id="ARBA00023004"/>
    </source>
</evidence>
<keyword evidence="1" id="KW-0001">2Fe-2S</keyword>
<dbReference type="PROSITE" id="PS51296">
    <property type="entry name" value="RIESKE"/>
    <property type="match status" value="1"/>
</dbReference>
<evidence type="ECO:0000256" key="1">
    <source>
        <dbReference type="ARBA" id="ARBA00022714"/>
    </source>
</evidence>
<evidence type="ECO:0000256" key="2">
    <source>
        <dbReference type="ARBA" id="ARBA00022723"/>
    </source>
</evidence>
<dbReference type="EMBL" id="FNWL01000001">
    <property type="protein sequence ID" value="SEH12003.1"/>
    <property type="molecule type" value="Genomic_DNA"/>
</dbReference>
<dbReference type="Gene3D" id="2.102.10.10">
    <property type="entry name" value="Rieske [2Fe-2S] iron-sulphur domain"/>
    <property type="match status" value="1"/>
</dbReference>
<dbReference type="AlphaFoldDB" id="A0A1H6FQ70"/>
<sequence length="168" mass="17777">MDGAIVALEDIPADSTVLFRVTDGEDEREAILVTNGDAGDGDGDGETDGHSEDGRGGENDGNSADDSRAEPHVTCWLNYCQHLTHIKIDKGSGAPIRDGELICANHGAYFDSHSGECTYGPCEGAYLTELEVTVADGVVYFSDGAYEFVGHGPIDDDDDLTSTSNVKM</sequence>
<keyword evidence="2" id="KW-0479">Metal-binding</keyword>
<name>A0A1H6FQ70_9EURY</name>
<evidence type="ECO:0000313" key="7">
    <source>
        <dbReference type="EMBL" id="SEH12003.1"/>
    </source>
</evidence>